<sequence>MTAPPTLTPKIFANARTSLQIVVSSNARETTSAETLRILKPIFSAWATKESASTFETVTVSKVLAFTTPPAAAIEARSASANPCMRSAIALNP</sequence>
<dbReference type="AlphaFoldDB" id="A0A6J7KSY0"/>
<name>A0A6J7KSY0_9ZZZZ</name>
<accession>A0A6J7KSY0</accession>
<reference evidence="1" key="1">
    <citation type="submission" date="2020-05" db="EMBL/GenBank/DDBJ databases">
        <authorList>
            <person name="Chiriac C."/>
            <person name="Salcher M."/>
            <person name="Ghai R."/>
            <person name="Kavagutti S V."/>
        </authorList>
    </citation>
    <scope>NUCLEOTIDE SEQUENCE</scope>
</reference>
<protein>
    <submittedName>
        <fullName evidence="1">Unannotated protein</fullName>
    </submittedName>
</protein>
<proteinExistence type="predicted"/>
<organism evidence="1">
    <name type="scientific">freshwater metagenome</name>
    <dbReference type="NCBI Taxonomy" id="449393"/>
    <lineage>
        <taxon>unclassified sequences</taxon>
        <taxon>metagenomes</taxon>
        <taxon>ecological metagenomes</taxon>
    </lineage>
</organism>
<evidence type="ECO:0000313" key="1">
    <source>
        <dbReference type="EMBL" id="CAB4959538.1"/>
    </source>
</evidence>
<gene>
    <name evidence="1" type="ORF">UFOPK3874_00442</name>
</gene>
<dbReference type="EMBL" id="CAFBNS010000057">
    <property type="protein sequence ID" value="CAB4959538.1"/>
    <property type="molecule type" value="Genomic_DNA"/>
</dbReference>